<evidence type="ECO:0000256" key="6">
    <source>
        <dbReference type="ARBA" id="ARBA00038411"/>
    </source>
</evidence>
<evidence type="ECO:0000313" key="9">
    <source>
        <dbReference type="Proteomes" id="UP000007879"/>
    </source>
</evidence>
<evidence type="ECO:0000256" key="5">
    <source>
        <dbReference type="ARBA" id="ARBA00023273"/>
    </source>
</evidence>
<comment type="similarity">
    <text evidence="6">Belongs to the B9D family.</text>
</comment>
<dbReference type="PANTHER" id="PTHR12968">
    <property type="entry name" value="B9 DOMAIN-CONTAINING"/>
    <property type="match status" value="1"/>
</dbReference>
<reference evidence="8" key="2">
    <citation type="submission" date="2017-05" db="UniProtKB">
        <authorList>
            <consortium name="EnsemblMetazoa"/>
        </authorList>
    </citation>
    <scope>IDENTIFICATION</scope>
</reference>
<gene>
    <name evidence="8" type="primary">100633761</name>
</gene>
<evidence type="ECO:0000256" key="4">
    <source>
        <dbReference type="ARBA" id="ARBA00023212"/>
    </source>
</evidence>
<evidence type="ECO:0000313" key="8">
    <source>
        <dbReference type="EnsemblMetazoa" id="Aqu2.1.36008_001"/>
    </source>
</evidence>
<keyword evidence="9" id="KW-1185">Reference proteome</keyword>
<dbReference type="EnsemblMetazoa" id="Aqu2.1.36008_001">
    <property type="protein sequence ID" value="Aqu2.1.36008_001"/>
    <property type="gene ID" value="Aqu2.1.36008"/>
</dbReference>
<sequence length="199" mass="22187">MAVRPPVSKSNVFLLMVTGEIESAEFPEYDGLYCNFSFFYGQDWTVLSNSSEGITQTSMRGSSPASNFVWNFPIDVTFKSTNPFGWPQIVVSVYGVNSLGRDEVRGYGSIHLPVTPGRHSLDIDMFVPEPASKLQKLVSWLIGPRPELVDPKFVARGEGREITRVSSQGFVRANVNIVMKDFSKQGYRNGTERFSNNSS</sequence>
<evidence type="ECO:0000256" key="1">
    <source>
        <dbReference type="ARBA" id="ARBA00004120"/>
    </source>
</evidence>
<evidence type="ECO:0000256" key="7">
    <source>
        <dbReference type="ARBA" id="ARBA00039274"/>
    </source>
</evidence>
<dbReference type="Pfam" id="PF07162">
    <property type="entry name" value="B9-C2"/>
    <property type="match status" value="1"/>
</dbReference>
<accession>A0A1X7V7Q3</accession>
<dbReference type="KEGG" id="aqu:100633761"/>
<comment type="subcellular location">
    <subcellularLocation>
        <location evidence="1">Cytoplasm</location>
        <location evidence="1">Cytoskeleton</location>
        <location evidence="1">Cilium basal body</location>
    </subcellularLocation>
</comment>
<keyword evidence="4" id="KW-0206">Cytoskeleton</keyword>
<reference evidence="9" key="1">
    <citation type="journal article" date="2010" name="Nature">
        <title>The Amphimedon queenslandica genome and the evolution of animal complexity.</title>
        <authorList>
            <person name="Srivastava M."/>
            <person name="Simakov O."/>
            <person name="Chapman J."/>
            <person name="Fahey B."/>
            <person name="Gauthier M.E."/>
            <person name="Mitros T."/>
            <person name="Richards G.S."/>
            <person name="Conaco C."/>
            <person name="Dacre M."/>
            <person name="Hellsten U."/>
            <person name="Larroux C."/>
            <person name="Putnam N.H."/>
            <person name="Stanke M."/>
            <person name="Adamska M."/>
            <person name="Darling A."/>
            <person name="Degnan S.M."/>
            <person name="Oakley T.H."/>
            <person name="Plachetzki D.C."/>
            <person name="Zhai Y."/>
            <person name="Adamski M."/>
            <person name="Calcino A."/>
            <person name="Cummins S.F."/>
            <person name="Goodstein D.M."/>
            <person name="Harris C."/>
            <person name="Jackson D.J."/>
            <person name="Leys S.P."/>
            <person name="Shu S."/>
            <person name="Woodcroft B.J."/>
            <person name="Vervoort M."/>
            <person name="Kosik K.S."/>
            <person name="Manning G."/>
            <person name="Degnan B.M."/>
            <person name="Rokhsar D.S."/>
        </authorList>
    </citation>
    <scope>NUCLEOTIDE SEQUENCE [LARGE SCALE GENOMIC DNA]</scope>
</reference>
<proteinExistence type="inferred from homology"/>
<dbReference type="STRING" id="400682.A0A1X7V7Q3"/>
<keyword evidence="2" id="KW-0963">Cytoplasm</keyword>
<dbReference type="PROSITE" id="PS51381">
    <property type="entry name" value="C2_B9"/>
    <property type="match status" value="1"/>
</dbReference>
<dbReference type="GO" id="GO:0060271">
    <property type="term" value="P:cilium assembly"/>
    <property type="evidence" value="ECO:0007669"/>
    <property type="project" value="TreeGrafter"/>
</dbReference>
<organism evidence="8">
    <name type="scientific">Amphimedon queenslandica</name>
    <name type="common">Sponge</name>
    <dbReference type="NCBI Taxonomy" id="400682"/>
    <lineage>
        <taxon>Eukaryota</taxon>
        <taxon>Metazoa</taxon>
        <taxon>Porifera</taxon>
        <taxon>Demospongiae</taxon>
        <taxon>Heteroscleromorpha</taxon>
        <taxon>Haplosclerida</taxon>
        <taxon>Niphatidae</taxon>
        <taxon>Amphimedon</taxon>
    </lineage>
</organism>
<protein>
    <recommendedName>
        <fullName evidence="7">B9 domain-containing protein 1</fullName>
    </recommendedName>
</protein>
<dbReference type="InterPro" id="IPR010796">
    <property type="entry name" value="C2_B9-type_dom"/>
</dbReference>
<keyword evidence="3" id="KW-0970">Cilium biogenesis/degradation</keyword>
<dbReference type="PANTHER" id="PTHR12968:SF1">
    <property type="entry name" value="B9 DOMAIN-CONTAINING PROTEIN 1"/>
    <property type="match status" value="1"/>
</dbReference>
<dbReference type="EnsemblMetazoa" id="XM_003385416.3">
    <property type="protein sequence ID" value="XP_003385464.1"/>
    <property type="gene ID" value="LOC100633761"/>
</dbReference>
<dbReference type="Proteomes" id="UP000007879">
    <property type="component" value="Unassembled WGS sequence"/>
</dbReference>
<dbReference type="AlphaFoldDB" id="A0A1X7V7Q3"/>
<evidence type="ECO:0000256" key="3">
    <source>
        <dbReference type="ARBA" id="ARBA00022794"/>
    </source>
</evidence>
<dbReference type="InParanoid" id="A0A1X7V7Q3"/>
<name>A0A1X7V7Q3_AMPQE</name>
<dbReference type="OrthoDB" id="431939at2759"/>
<evidence type="ECO:0000256" key="2">
    <source>
        <dbReference type="ARBA" id="ARBA00022490"/>
    </source>
</evidence>
<keyword evidence="5" id="KW-0966">Cell projection</keyword>
<dbReference type="GO" id="GO:0036038">
    <property type="term" value="C:MKS complex"/>
    <property type="evidence" value="ECO:0007669"/>
    <property type="project" value="TreeGrafter"/>
</dbReference>